<evidence type="ECO:0008006" key="8">
    <source>
        <dbReference type="Google" id="ProtNLM"/>
    </source>
</evidence>
<evidence type="ECO:0000256" key="5">
    <source>
        <dbReference type="ARBA" id="ARBA00023242"/>
    </source>
</evidence>
<organism evidence="6 7">
    <name type="scientific">Arabis alpina</name>
    <name type="common">Alpine rock-cress</name>
    <dbReference type="NCBI Taxonomy" id="50452"/>
    <lineage>
        <taxon>Eukaryota</taxon>
        <taxon>Viridiplantae</taxon>
        <taxon>Streptophyta</taxon>
        <taxon>Embryophyta</taxon>
        <taxon>Tracheophyta</taxon>
        <taxon>Spermatophyta</taxon>
        <taxon>Magnoliopsida</taxon>
        <taxon>eudicotyledons</taxon>
        <taxon>Gunneridae</taxon>
        <taxon>Pentapetalae</taxon>
        <taxon>rosids</taxon>
        <taxon>malvids</taxon>
        <taxon>Brassicales</taxon>
        <taxon>Brassicaceae</taxon>
        <taxon>Arabideae</taxon>
        <taxon>Arabis</taxon>
    </lineage>
</organism>
<sequence>MMKSEEKNEMVKMMMGLCESERKIKQQYDQLVKCNSAKGLTLAQVGEFANCLIEAKNELQLKRHLLTTGWSTFVSSKRLVAGDAFVFLRVRMGIYE</sequence>
<dbReference type="EMBL" id="CM002874">
    <property type="protein sequence ID" value="KFK33187.1"/>
    <property type="molecule type" value="Genomic_DNA"/>
</dbReference>
<dbReference type="InterPro" id="IPR015300">
    <property type="entry name" value="DNA-bd_pseudobarrel_sf"/>
</dbReference>
<keyword evidence="3" id="KW-0238">DNA-binding</keyword>
<evidence type="ECO:0000313" key="7">
    <source>
        <dbReference type="Proteomes" id="UP000029120"/>
    </source>
</evidence>
<protein>
    <recommendedName>
        <fullName evidence="8">TF-B3 domain-containing protein</fullName>
    </recommendedName>
</protein>
<evidence type="ECO:0000256" key="4">
    <source>
        <dbReference type="ARBA" id="ARBA00023163"/>
    </source>
</evidence>
<keyword evidence="7" id="KW-1185">Reference proteome</keyword>
<gene>
    <name evidence="6" type="ordered locus">AALP_Aa6g341400</name>
</gene>
<accession>A0A087GTI5</accession>
<keyword evidence="4" id="KW-0804">Transcription</keyword>
<dbReference type="Gene3D" id="2.40.330.10">
    <property type="entry name" value="DNA-binding pseudobarrel domain"/>
    <property type="match status" value="1"/>
</dbReference>
<dbReference type="Gramene" id="KFK33187">
    <property type="protein sequence ID" value="KFK33187"/>
    <property type="gene ID" value="AALP_AA6G341400"/>
</dbReference>
<dbReference type="PANTHER" id="PTHR35991">
    <property type="entry name" value="CA-RESPONSIVE PROTEIN"/>
    <property type="match status" value="1"/>
</dbReference>
<dbReference type="AlphaFoldDB" id="A0A087GTI5"/>
<evidence type="ECO:0000256" key="2">
    <source>
        <dbReference type="ARBA" id="ARBA00023015"/>
    </source>
</evidence>
<evidence type="ECO:0000256" key="3">
    <source>
        <dbReference type="ARBA" id="ARBA00023125"/>
    </source>
</evidence>
<proteinExistence type="predicted"/>
<reference evidence="7" key="1">
    <citation type="journal article" date="2015" name="Nat. Plants">
        <title>Genome expansion of Arabis alpina linked with retrotransposition and reduced symmetric DNA methylation.</title>
        <authorList>
            <person name="Willing E.M."/>
            <person name="Rawat V."/>
            <person name="Mandakova T."/>
            <person name="Maumus F."/>
            <person name="James G.V."/>
            <person name="Nordstroem K.J."/>
            <person name="Becker C."/>
            <person name="Warthmann N."/>
            <person name="Chica C."/>
            <person name="Szarzynska B."/>
            <person name="Zytnicki M."/>
            <person name="Albani M.C."/>
            <person name="Kiefer C."/>
            <person name="Bergonzi S."/>
            <person name="Castaings L."/>
            <person name="Mateos J.L."/>
            <person name="Berns M.C."/>
            <person name="Bujdoso N."/>
            <person name="Piofczyk T."/>
            <person name="de Lorenzo L."/>
            <person name="Barrero-Sicilia C."/>
            <person name="Mateos I."/>
            <person name="Piednoel M."/>
            <person name="Hagmann J."/>
            <person name="Chen-Min-Tao R."/>
            <person name="Iglesias-Fernandez R."/>
            <person name="Schuster S.C."/>
            <person name="Alonso-Blanco C."/>
            <person name="Roudier F."/>
            <person name="Carbonero P."/>
            <person name="Paz-Ares J."/>
            <person name="Davis S.J."/>
            <person name="Pecinka A."/>
            <person name="Quesneville H."/>
            <person name="Colot V."/>
            <person name="Lysak M.A."/>
            <person name="Weigel D."/>
            <person name="Coupland G."/>
            <person name="Schneeberger K."/>
        </authorList>
    </citation>
    <scope>NUCLEOTIDE SEQUENCE [LARGE SCALE GENOMIC DNA]</scope>
    <source>
        <strain evidence="7">cv. Pajares</strain>
    </source>
</reference>
<dbReference type="SUPFAM" id="SSF101936">
    <property type="entry name" value="DNA-binding pseudobarrel domain"/>
    <property type="match status" value="1"/>
</dbReference>
<keyword evidence="2" id="KW-0805">Transcription regulation</keyword>
<evidence type="ECO:0000313" key="6">
    <source>
        <dbReference type="EMBL" id="KFK33187.1"/>
    </source>
</evidence>
<keyword evidence="5" id="KW-0539">Nucleus</keyword>
<name>A0A087GTI5_ARAAL</name>
<dbReference type="GO" id="GO:0005634">
    <property type="term" value="C:nucleus"/>
    <property type="evidence" value="ECO:0007669"/>
    <property type="project" value="UniProtKB-SubCell"/>
</dbReference>
<dbReference type="PANTHER" id="PTHR35991:SF1">
    <property type="entry name" value="CA-RESPONSIVE PROTEIN"/>
    <property type="match status" value="1"/>
</dbReference>
<evidence type="ECO:0000256" key="1">
    <source>
        <dbReference type="ARBA" id="ARBA00004123"/>
    </source>
</evidence>
<comment type="subcellular location">
    <subcellularLocation>
        <location evidence="1">Nucleus</location>
    </subcellularLocation>
</comment>
<dbReference type="Proteomes" id="UP000029120">
    <property type="component" value="Chromosome 6"/>
</dbReference>
<dbReference type="GO" id="GO:0003677">
    <property type="term" value="F:DNA binding"/>
    <property type="evidence" value="ECO:0007669"/>
    <property type="project" value="UniProtKB-KW"/>
</dbReference>